<evidence type="ECO:0000256" key="4">
    <source>
        <dbReference type="PROSITE-ProRule" id="PRU00284"/>
    </source>
</evidence>
<dbReference type="Gene3D" id="3.30.450.20">
    <property type="entry name" value="PAS domain"/>
    <property type="match status" value="1"/>
</dbReference>
<comment type="subcellular location">
    <subcellularLocation>
        <location evidence="1">Membrane</location>
    </subcellularLocation>
</comment>
<protein>
    <submittedName>
        <fullName evidence="8">Methyl-accepting chemotaxis protein</fullName>
    </submittedName>
</protein>
<dbReference type="InterPro" id="IPR003660">
    <property type="entry name" value="HAMP_dom"/>
</dbReference>
<dbReference type="SMART" id="SM00283">
    <property type="entry name" value="MA"/>
    <property type="match status" value="1"/>
</dbReference>
<proteinExistence type="inferred from homology"/>
<feature type="domain" description="Methyl-accepting transducer" evidence="6">
    <location>
        <begin position="398"/>
        <end position="633"/>
    </location>
</feature>
<evidence type="ECO:0000256" key="5">
    <source>
        <dbReference type="SAM" id="Phobius"/>
    </source>
</evidence>
<dbReference type="Pfam" id="PF00015">
    <property type="entry name" value="MCPsignal"/>
    <property type="match status" value="1"/>
</dbReference>
<dbReference type="SMART" id="SM00304">
    <property type="entry name" value="HAMP"/>
    <property type="match status" value="1"/>
</dbReference>
<comment type="caution">
    <text evidence="8">The sequence shown here is derived from an EMBL/GenBank/DDBJ whole genome shotgun (WGS) entry which is preliminary data.</text>
</comment>
<dbReference type="GO" id="GO:0016020">
    <property type="term" value="C:membrane"/>
    <property type="evidence" value="ECO:0007669"/>
    <property type="project" value="UniProtKB-SubCell"/>
</dbReference>
<name>A0A930BW17_9RHOO</name>
<keyword evidence="5" id="KW-1133">Transmembrane helix</keyword>
<keyword evidence="5" id="KW-0472">Membrane</keyword>
<dbReference type="Pfam" id="PF17201">
    <property type="entry name" value="Cache_3-Cache_2"/>
    <property type="match status" value="1"/>
</dbReference>
<evidence type="ECO:0000256" key="2">
    <source>
        <dbReference type="ARBA" id="ARBA00023224"/>
    </source>
</evidence>
<feature type="domain" description="HAMP" evidence="7">
    <location>
        <begin position="341"/>
        <end position="393"/>
    </location>
</feature>
<evidence type="ECO:0000313" key="8">
    <source>
        <dbReference type="EMBL" id="MBF1166266.1"/>
    </source>
</evidence>
<dbReference type="SUPFAM" id="SSF103190">
    <property type="entry name" value="Sensory domain-like"/>
    <property type="match status" value="1"/>
</dbReference>
<dbReference type="GO" id="GO:0006935">
    <property type="term" value="P:chemotaxis"/>
    <property type="evidence" value="ECO:0007669"/>
    <property type="project" value="UniProtKB-ARBA"/>
</dbReference>
<dbReference type="PANTHER" id="PTHR32089">
    <property type="entry name" value="METHYL-ACCEPTING CHEMOTAXIS PROTEIN MCPB"/>
    <property type="match status" value="1"/>
</dbReference>
<dbReference type="CDD" id="cd12912">
    <property type="entry name" value="PDC2_MCP_like"/>
    <property type="match status" value="1"/>
</dbReference>
<dbReference type="PROSITE" id="PS50885">
    <property type="entry name" value="HAMP"/>
    <property type="match status" value="1"/>
</dbReference>
<evidence type="ECO:0000256" key="1">
    <source>
        <dbReference type="ARBA" id="ARBA00004370"/>
    </source>
</evidence>
<evidence type="ECO:0000256" key="3">
    <source>
        <dbReference type="ARBA" id="ARBA00029447"/>
    </source>
</evidence>
<dbReference type="Pfam" id="PF00672">
    <property type="entry name" value="HAMP"/>
    <property type="match status" value="1"/>
</dbReference>
<dbReference type="GO" id="GO:0007165">
    <property type="term" value="P:signal transduction"/>
    <property type="evidence" value="ECO:0007669"/>
    <property type="project" value="UniProtKB-KW"/>
</dbReference>
<dbReference type="Gene3D" id="1.10.287.950">
    <property type="entry name" value="Methyl-accepting chemotaxis protein"/>
    <property type="match status" value="1"/>
</dbReference>
<dbReference type="SUPFAM" id="SSF58104">
    <property type="entry name" value="Methyl-accepting chemotaxis protein (MCP) signaling domain"/>
    <property type="match status" value="1"/>
</dbReference>
<organism evidence="8 9">
    <name type="scientific">Dechloromonas agitata</name>
    <dbReference type="NCBI Taxonomy" id="73030"/>
    <lineage>
        <taxon>Bacteria</taxon>
        <taxon>Pseudomonadati</taxon>
        <taxon>Pseudomonadota</taxon>
        <taxon>Betaproteobacteria</taxon>
        <taxon>Rhodocyclales</taxon>
        <taxon>Azonexaceae</taxon>
        <taxon>Dechloromonas</taxon>
    </lineage>
</organism>
<evidence type="ECO:0000259" key="6">
    <source>
        <dbReference type="PROSITE" id="PS50111"/>
    </source>
</evidence>
<feature type="non-terminal residue" evidence="8">
    <location>
        <position position="633"/>
    </location>
</feature>
<dbReference type="Proteomes" id="UP000718593">
    <property type="component" value="Unassembled WGS sequence"/>
</dbReference>
<gene>
    <name evidence="8" type="ORF">HXL68_14655</name>
</gene>
<dbReference type="AlphaFoldDB" id="A0A930BW17"/>
<reference evidence="8" key="1">
    <citation type="submission" date="2020-04" db="EMBL/GenBank/DDBJ databases">
        <title>Deep metagenomics examines the oral microbiome during advanced dental caries in children, revealing novel taxa and co-occurrences with host molecules.</title>
        <authorList>
            <person name="Baker J.L."/>
            <person name="Morton J.T."/>
            <person name="Dinis M."/>
            <person name="Alvarez R."/>
            <person name="Tran N.C."/>
            <person name="Knight R."/>
            <person name="Edlund A."/>
        </authorList>
    </citation>
    <scope>NUCLEOTIDE SEQUENCE</scope>
    <source>
        <strain evidence="8">JCVI_32_bin.24</strain>
    </source>
</reference>
<dbReference type="EMBL" id="JABZMI010000400">
    <property type="protein sequence ID" value="MBF1166266.1"/>
    <property type="molecule type" value="Genomic_DNA"/>
</dbReference>
<dbReference type="FunFam" id="1.10.287.950:FF:000001">
    <property type="entry name" value="Methyl-accepting chemotaxis sensory transducer"/>
    <property type="match status" value="1"/>
</dbReference>
<dbReference type="InterPro" id="IPR004089">
    <property type="entry name" value="MCPsignal_dom"/>
</dbReference>
<dbReference type="CDD" id="cd06225">
    <property type="entry name" value="HAMP"/>
    <property type="match status" value="1"/>
</dbReference>
<dbReference type="InterPro" id="IPR029151">
    <property type="entry name" value="Sensor-like_sf"/>
</dbReference>
<sequence length="633" mass="68478">MLNRHSIRFRIAIIVSLAITVSLGGFALFLTSEIHEVNEREETAKLKSTNDLLRDIIAQTDSILLQQTEAWAHAFDTVMSGTFTLEAGDTPILKLNGSTLNGSTQVDDFYQSSNGNVATIFVRQGDDFLRIATSVKKEDGSRAIGTKLGSGHPAYASIRSGKAYSGKATLFGRDYMTKYTPILDAKKEIIGLLFVGIAIGDSLEHIKQTIRSVKFGQSGYTYVLDGKPGPTAGTLIVHRDQEGKNVADSTDHDGRPFIKEMLDKRSGLIIYPWLDKSGNDSRLREKIVVFDEYKSWDWIIASGNYTDEVFSLAYHTRNIMITATVALTVLLLGILIFFLNRIVAAPLSELVATSQQIADGDLTVRLQDDRKDEVGLVMRAMHEMVTRLSAVIGQVRTAADTISTASQNLSVTTSEISIATERQAQSTASSAASLEEVTVSINEVSNLATATEASSKHTANLSGQSVSAIHLAVEEIEAMAGEVGKTSQQVGRLMTRSEEIGGIASVIREIADQTNLLALNAAIEAARAGEQGRGFAVVADEVRKLAERTTKATHEIATLIAQTQQETRETVEGIEHIGPKINDGLQKVNAVSGMLDNIAHEAEESMNRAVEVADATREQAIAANTIASNVEQI</sequence>
<accession>A0A930BW17</accession>
<dbReference type="InterPro" id="IPR033462">
    <property type="entry name" value="Cache_3-Cache_2"/>
</dbReference>
<keyword evidence="2 4" id="KW-0807">Transducer</keyword>
<comment type="similarity">
    <text evidence="3">Belongs to the methyl-accepting chemotaxis (MCP) protein family.</text>
</comment>
<dbReference type="PANTHER" id="PTHR32089:SF112">
    <property type="entry name" value="LYSOZYME-LIKE PROTEIN-RELATED"/>
    <property type="match status" value="1"/>
</dbReference>
<dbReference type="PROSITE" id="PS50111">
    <property type="entry name" value="CHEMOTAXIS_TRANSDUC_2"/>
    <property type="match status" value="1"/>
</dbReference>
<dbReference type="CDD" id="cd11386">
    <property type="entry name" value="MCP_signal"/>
    <property type="match status" value="1"/>
</dbReference>
<evidence type="ECO:0000313" key="9">
    <source>
        <dbReference type="Proteomes" id="UP000718593"/>
    </source>
</evidence>
<keyword evidence="5" id="KW-0812">Transmembrane</keyword>
<evidence type="ECO:0000259" key="7">
    <source>
        <dbReference type="PROSITE" id="PS50885"/>
    </source>
</evidence>
<feature type="transmembrane region" description="Helical" evidence="5">
    <location>
        <begin position="319"/>
        <end position="339"/>
    </location>
</feature>
<feature type="transmembrane region" description="Helical" evidence="5">
    <location>
        <begin position="12"/>
        <end position="30"/>
    </location>
</feature>